<keyword evidence="4 8" id="KW-0812">Transmembrane</keyword>
<dbReference type="InterPro" id="IPR050539">
    <property type="entry name" value="ThrE_Dicarb/AminoAcid_Exp"/>
</dbReference>
<keyword evidence="5 8" id="KW-1133">Transmembrane helix</keyword>
<dbReference type="PANTHER" id="PTHR34390">
    <property type="entry name" value="UPF0442 PROTEIN YJJB-RELATED"/>
    <property type="match status" value="1"/>
</dbReference>
<dbReference type="InterPro" id="IPR024528">
    <property type="entry name" value="ThrE_2"/>
</dbReference>
<comment type="similarity">
    <text evidence="7">Belongs to the ThrE exporter (TC 2.A.79) family.</text>
</comment>
<evidence type="ECO:0000256" key="3">
    <source>
        <dbReference type="ARBA" id="ARBA00022519"/>
    </source>
</evidence>
<dbReference type="Proteomes" id="UP000713596">
    <property type="component" value="Unassembled WGS sequence"/>
</dbReference>
<evidence type="ECO:0000256" key="1">
    <source>
        <dbReference type="ARBA" id="ARBA00004651"/>
    </source>
</evidence>
<reference evidence="10" key="2">
    <citation type="submission" date="2021-04" db="EMBL/GenBank/DDBJ databases">
        <authorList>
            <person name="Gilroy R."/>
        </authorList>
    </citation>
    <scope>NUCLEOTIDE SEQUENCE</scope>
    <source>
        <strain evidence="10">B5_2728</strain>
    </source>
</reference>
<comment type="caution">
    <text evidence="10">The sequence shown here is derived from an EMBL/GenBank/DDBJ whole genome shotgun (WGS) entry which is preliminary data.</text>
</comment>
<evidence type="ECO:0000256" key="5">
    <source>
        <dbReference type="ARBA" id="ARBA00022989"/>
    </source>
</evidence>
<name>A0A948T2X0_9FIRM</name>
<dbReference type="GO" id="GO:0015744">
    <property type="term" value="P:succinate transport"/>
    <property type="evidence" value="ECO:0007669"/>
    <property type="project" value="TreeGrafter"/>
</dbReference>
<dbReference type="AlphaFoldDB" id="A0A948T2X0"/>
<sequence length="152" mass="16245">MTLWQLAYELVTAFVGTVCFALLFHVAPRHYLYCGLVGTCGWLVYCLMMAVEPSPVLASLVAVIPLTILTRVLAIVRKAPVTLFLIPGIFPLVPGAGIYYTAYAFIMGDTATCAAKGAETLKIAVALAMGIALVVSFPLPAKIRVQKVNPSN</sequence>
<organism evidence="10 11">
    <name type="scientific">Candidatus Allofournierella pullistercoris</name>
    <dbReference type="NCBI Taxonomy" id="2838597"/>
    <lineage>
        <taxon>Bacteria</taxon>
        <taxon>Bacillati</taxon>
        <taxon>Bacillota</taxon>
        <taxon>Clostridia</taxon>
        <taxon>Eubacteriales</taxon>
        <taxon>Oscillospiraceae</taxon>
        <taxon>Allofournierella</taxon>
    </lineage>
</organism>
<evidence type="ECO:0000256" key="4">
    <source>
        <dbReference type="ARBA" id="ARBA00022692"/>
    </source>
</evidence>
<comment type="subcellular location">
    <subcellularLocation>
        <location evidence="1">Cell membrane</location>
        <topology evidence="1">Multi-pass membrane protein</topology>
    </subcellularLocation>
</comment>
<dbReference type="Pfam" id="PF12821">
    <property type="entry name" value="ThrE_2"/>
    <property type="match status" value="1"/>
</dbReference>
<evidence type="ECO:0000256" key="6">
    <source>
        <dbReference type="ARBA" id="ARBA00023136"/>
    </source>
</evidence>
<evidence type="ECO:0000313" key="10">
    <source>
        <dbReference type="EMBL" id="MBU3806418.1"/>
    </source>
</evidence>
<evidence type="ECO:0000313" key="11">
    <source>
        <dbReference type="Proteomes" id="UP000713596"/>
    </source>
</evidence>
<feature type="transmembrane region" description="Helical" evidence="8">
    <location>
        <begin position="83"/>
        <end position="103"/>
    </location>
</feature>
<feature type="domain" description="Threonine/Serine exporter ThrE" evidence="9">
    <location>
        <begin position="10"/>
        <end position="136"/>
    </location>
</feature>
<dbReference type="GO" id="GO:0005886">
    <property type="term" value="C:plasma membrane"/>
    <property type="evidence" value="ECO:0007669"/>
    <property type="project" value="UniProtKB-SubCell"/>
</dbReference>
<keyword evidence="2" id="KW-1003">Cell membrane</keyword>
<proteinExistence type="inferred from homology"/>
<accession>A0A948T2X0</accession>
<keyword evidence="6 8" id="KW-0472">Membrane</keyword>
<protein>
    <submittedName>
        <fullName evidence="10">Threonine/serine exporter family protein</fullName>
    </submittedName>
</protein>
<gene>
    <name evidence="10" type="ORF">H9882_05945</name>
</gene>
<evidence type="ECO:0000259" key="9">
    <source>
        <dbReference type="Pfam" id="PF12821"/>
    </source>
</evidence>
<feature type="transmembrane region" description="Helical" evidence="8">
    <location>
        <begin position="31"/>
        <end position="51"/>
    </location>
</feature>
<evidence type="ECO:0000256" key="2">
    <source>
        <dbReference type="ARBA" id="ARBA00022475"/>
    </source>
</evidence>
<dbReference type="PANTHER" id="PTHR34390:SF1">
    <property type="entry name" value="SUCCINATE TRANSPORTER SUBUNIT YJJB-RELATED"/>
    <property type="match status" value="1"/>
</dbReference>
<evidence type="ECO:0000256" key="8">
    <source>
        <dbReference type="SAM" id="Phobius"/>
    </source>
</evidence>
<keyword evidence="3" id="KW-0997">Cell inner membrane</keyword>
<feature type="transmembrane region" description="Helical" evidence="8">
    <location>
        <begin position="123"/>
        <end position="141"/>
    </location>
</feature>
<reference evidence="10" key="1">
    <citation type="journal article" date="2021" name="PeerJ">
        <title>Extensive microbial diversity within the chicken gut microbiome revealed by metagenomics and culture.</title>
        <authorList>
            <person name="Gilroy R."/>
            <person name="Ravi A."/>
            <person name="Getino M."/>
            <person name="Pursley I."/>
            <person name="Horton D.L."/>
            <person name="Alikhan N.F."/>
            <person name="Baker D."/>
            <person name="Gharbi K."/>
            <person name="Hall N."/>
            <person name="Watson M."/>
            <person name="Adriaenssens E.M."/>
            <person name="Foster-Nyarko E."/>
            <person name="Jarju S."/>
            <person name="Secka A."/>
            <person name="Antonio M."/>
            <person name="Oren A."/>
            <person name="Chaudhuri R.R."/>
            <person name="La Ragione R."/>
            <person name="Hildebrand F."/>
            <person name="Pallen M.J."/>
        </authorList>
    </citation>
    <scope>NUCLEOTIDE SEQUENCE</scope>
    <source>
        <strain evidence="10">B5_2728</strain>
    </source>
</reference>
<dbReference type="EMBL" id="JAHLFP010000048">
    <property type="protein sequence ID" value="MBU3806418.1"/>
    <property type="molecule type" value="Genomic_DNA"/>
</dbReference>
<evidence type="ECO:0000256" key="7">
    <source>
        <dbReference type="ARBA" id="ARBA00034125"/>
    </source>
</evidence>
<feature type="transmembrane region" description="Helical" evidence="8">
    <location>
        <begin position="57"/>
        <end position="76"/>
    </location>
</feature>
<feature type="transmembrane region" description="Helical" evidence="8">
    <location>
        <begin position="6"/>
        <end position="24"/>
    </location>
</feature>